<dbReference type="Pfam" id="PF23106">
    <property type="entry name" value="EGF_Teneurin"/>
    <property type="match status" value="1"/>
</dbReference>
<dbReference type="AlphaFoldDB" id="A0A9D4JU94"/>
<dbReference type="Gene3D" id="2.10.25.10">
    <property type="entry name" value="Laminin"/>
    <property type="match status" value="1"/>
</dbReference>
<protein>
    <recommendedName>
        <fullName evidence="3">VWFD domain-containing protein</fullName>
    </recommendedName>
</protein>
<feature type="non-terminal residue" evidence="4">
    <location>
        <position position="1"/>
    </location>
</feature>
<dbReference type="InterPro" id="IPR001846">
    <property type="entry name" value="VWF_type-D"/>
</dbReference>
<dbReference type="Pfam" id="PF00094">
    <property type="entry name" value="VWD"/>
    <property type="match status" value="1"/>
</dbReference>
<evidence type="ECO:0000313" key="5">
    <source>
        <dbReference type="Proteomes" id="UP000828390"/>
    </source>
</evidence>
<keyword evidence="5" id="KW-1185">Reference proteome</keyword>
<dbReference type="PROSITE" id="PS00022">
    <property type="entry name" value="EGF_1"/>
    <property type="match status" value="1"/>
</dbReference>
<name>A0A9D4JU94_DREPO</name>
<keyword evidence="1" id="KW-0732">Signal</keyword>
<accession>A0A9D4JU94</accession>
<proteinExistence type="predicted"/>
<dbReference type="InterPro" id="IPR058727">
    <property type="entry name" value="Helical_Vwde"/>
</dbReference>
<dbReference type="PROSITE" id="PS01186">
    <property type="entry name" value="EGF_2"/>
    <property type="match status" value="1"/>
</dbReference>
<feature type="domain" description="VWFD" evidence="3">
    <location>
        <begin position="84"/>
        <end position="277"/>
    </location>
</feature>
<reference evidence="4" key="2">
    <citation type="submission" date="2020-11" db="EMBL/GenBank/DDBJ databases">
        <authorList>
            <person name="McCartney M.A."/>
            <person name="Auch B."/>
            <person name="Kono T."/>
            <person name="Mallez S."/>
            <person name="Becker A."/>
            <person name="Gohl D.M."/>
            <person name="Silverstein K.A.T."/>
            <person name="Koren S."/>
            <person name="Bechman K.B."/>
            <person name="Herman A."/>
            <person name="Abrahante J.E."/>
            <person name="Garbe J."/>
        </authorList>
    </citation>
    <scope>NUCLEOTIDE SEQUENCE</scope>
    <source>
        <strain evidence="4">Duluth1</strain>
        <tissue evidence="4">Whole animal</tissue>
    </source>
</reference>
<sequence length="788" mass="86593">MYVSIDDIDFVKACRVTFTPGMWNSTTHRAETTFQVSATRDGKADKDKEIYVHFKPIFTGDGPPAFNNYQVPFVQIMAKNTNTATCWCTSDPHCKTLDMDPTTSSWKNVLDYYLIGEFVMYKSTNRNFEVQVRTWSCSQVSCNCAVAMKENNDLVILDMCDIKQFGQAYPKLTVPGKGNMSHGTVISQDRSGNNYLVSFPSGAQVRIHNDGRIGLTVTITAPEDDFQGTEGICGYFDGNPYNDLKHSSGKVSNYRPNTSFQDNEFVNSWRIKPVGSSFFDKTPPSDPSLDHDMYFCKCDNKSKQIDCTLDGNVAKPNVQALLPGRPAVTHQIQNGHLTTGQISAGRRRRAASSIRPDDYPAGYVYDYGLNFVPVLKADFPSVHGKSRAEADAACSAAIDQNPTVQQCVQKTGLNFATQKRNCVEDFKYFDDGAFVRSHMLNAITTCVDHVLKNESFYDANGNLPAFMSTDLCPSYDCNKHGTCTRGRCVCDAGFIGDACEIQATKPPVLYGVVKTTWIEGSVLCDVTERECETAYVFGTNVFDNTRLSCRVEVLEFDGHSFVPTGSEFTTAAIYRSMYDVGCKLPMKSTIGGLTVVAFNISVTNDASTYSNEVTYVRTDGRCAKCVKTGESCSVKSRSCLIEGNCWSANETNPANHQQICDPNRNNTQWTSPVTHNPLTTESSYTVTTPPTAALGGAYLSRFDIWTFSQKGCKCAHNPSDYSCACCDAGGCQCQAPHHNQCSQCGKSENCGSPQPAPENGVDGFTNVFNDCPCKYDPTKAAVCACCKE</sequence>
<dbReference type="SUPFAM" id="SSF57196">
    <property type="entry name" value="EGF/Laminin"/>
    <property type="match status" value="1"/>
</dbReference>
<evidence type="ECO:0000313" key="4">
    <source>
        <dbReference type="EMBL" id="KAH3823159.1"/>
    </source>
</evidence>
<keyword evidence="2" id="KW-1015">Disulfide bond</keyword>
<evidence type="ECO:0000259" key="3">
    <source>
        <dbReference type="PROSITE" id="PS51233"/>
    </source>
</evidence>
<dbReference type="EMBL" id="JAIWYP010000005">
    <property type="protein sequence ID" value="KAH3823159.1"/>
    <property type="molecule type" value="Genomic_DNA"/>
</dbReference>
<dbReference type="InterPro" id="IPR050969">
    <property type="entry name" value="Dev_Signal_Modulators"/>
</dbReference>
<dbReference type="GO" id="GO:0005102">
    <property type="term" value="F:signaling receptor binding"/>
    <property type="evidence" value="ECO:0007669"/>
    <property type="project" value="TreeGrafter"/>
</dbReference>
<reference evidence="4" key="1">
    <citation type="journal article" date="2019" name="bioRxiv">
        <title>The Genome of the Zebra Mussel, Dreissena polymorpha: A Resource for Invasive Species Research.</title>
        <authorList>
            <person name="McCartney M.A."/>
            <person name="Auch B."/>
            <person name="Kono T."/>
            <person name="Mallez S."/>
            <person name="Zhang Y."/>
            <person name="Obille A."/>
            <person name="Becker A."/>
            <person name="Abrahante J.E."/>
            <person name="Garbe J."/>
            <person name="Badalamenti J.P."/>
            <person name="Herman A."/>
            <person name="Mangelson H."/>
            <person name="Liachko I."/>
            <person name="Sullivan S."/>
            <person name="Sone E.D."/>
            <person name="Koren S."/>
            <person name="Silverstein K.A.T."/>
            <person name="Beckman K.B."/>
            <person name="Gohl D.M."/>
        </authorList>
    </citation>
    <scope>NUCLEOTIDE SEQUENCE</scope>
    <source>
        <strain evidence="4">Duluth1</strain>
        <tissue evidence="4">Whole animal</tissue>
    </source>
</reference>
<evidence type="ECO:0000256" key="1">
    <source>
        <dbReference type="ARBA" id="ARBA00022729"/>
    </source>
</evidence>
<dbReference type="GO" id="GO:0005576">
    <property type="term" value="C:extracellular region"/>
    <property type="evidence" value="ECO:0007669"/>
    <property type="project" value="TreeGrafter"/>
</dbReference>
<dbReference type="Pfam" id="PF26129">
    <property type="entry name" value="Vwde"/>
    <property type="match status" value="1"/>
</dbReference>
<dbReference type="PANTHER" id="PTHR14949">
    <property type="entry name" value="EGF-LIKE-DOMAIN, MULTIPLE 7, 8"/>
    <property type="match status" value="1"/>
</dbReference>
<gene>
    <name evidence="4" type="ORF">DPMN_124958</name>
</gene>
<dbReference type="PROSITE" id="PS51233">
    <property type="entry name" value="VWFD"/>
    <property type="match status" value="1"/>
</dbReference>
<evidence type="ECO:0000256" key="2">
    <source>
        <dbReference type="ARBA" id="ARBA00023157"/>
    </source>
</evidence>
<dbReference type="GO" id="GO:0009986">
    <property type="term" value="C:cell surface"/>
    <property type="evidence" value="ECO:0007669"/>
    <property type="project" value="TreeGrafter"/>
</dbReference>
<dbReference type="PANTHER" id="PTHR14949:SF54">
    <property type="entry name" value="VWFD DOMAIN-CONTAINING PROTEIN"/>
    <property type="match status" value="1"/>
</dbReference>
<dbReference type="Proteomes" id="UP000828390">
    <property type="component" value="Unassembled WGS sequence"/>
</dbReference>
<comment type="caution">
    <text evidence="4">The sequence shown here is derived from an EMBL/GenBank/DDBJ whole genome shotgun (WGS) entry which is preliminary data.</text>
</comment>
<organism evidence="4 5">
    <name type="scientific">Dreissena polymorpha</name>
    <name type="common">Zebra mussel</name>
    <name type="synonym">Mytilus polymorpha</name>
    <dbReference type="NCBI Taxonomy" id="45954"/>
    <lineage>
        <taxon>Eukaryota</taxon>
        <taxon>Metazoa</taxon>
        <taxon>Spiralia</taxon>
        <taxon>Lophotrochozoa</taxon>
        <taxon>Mollusca</taxon>
        <taxon>Bivalvia</taxon>
        <taxon>Autobranchia</taxon>
        <taxon>Heteroconchia</taxon>
        <taxon>Euheterodonta</taxon>
        <taxon>Imparidentia</taxon>
        <taxon>Neoheterodontei</taxon>
        <taxon>Myida</taxon>
        <taxon>Dreissenoidea</taxon>
        <taxon>Dreissenidae</taxon>
        <taxon>Dreissena</taxon>
    </lineage>
</organism>
<dbReference type="InterPro" id="IPR000742">
    <property type="entry name" value="EGF"/>
</dbReference>